<protein>
    <recommendedName>
        <fullName evidence="4">NADH-ubiquinone oxidoreductase 17.8 kDa subunit</fullName>
    </recommendedName>
</protein>
<reference evidence="2" key="5">
    <citation type="submission" date="2018-04" db="UniProtKB">
        <authorList>
            <consortium name="EnsemblFungi"/>
        </authorList>
    </citation>
    <scope>IDENTIFICATION</scope>
    <source>
        <strain evidence="2">R3-111a-1</strain>
    </source>
</reference>
<reference evidence="1" key="3">
    <citation type="submission" date="2010-09" db="EMBL/GenBank/DDBJ databases">
        <title>Annotation of Gaeumannomyces graminis var. tritici R3-111a-1.</title>
        <authorList>
            <consortium name="The Broad Institute Genome Sequencing Platform"/>
            <person name="Ma L.-J."/>
            <person name="Dead R."/>
            <person name="Young S.K."/>
            <person name="Zeng Q."/>
            <person name="Gargeya S."/>
            <person name="Fitzgerald M."/>
            <person name="Haas B."/>
            <person name="Abouelleil A."/>
            <person name="Alvarado L."/>
            <person name="Arachchi H.M."/>
            <person name="Berlin A."/>
            <person name="Brown A."/>
            <person name="Chapman S.B."/>
            <person name="Chen Z."/>
            <person name="Dunbar C."/>
            <person name="Freedman E."/>
            <person name="Gearin G."/>
            <person name="Gellesch M."/>
            <person name="Goldberg J."/>
            <person name="Griggs A."/>
            <person name="Gujja S."/>
            <person name="Heiman D."/>
            <person name="Howarth C."/>
            <person name="Larson L."/>
            <person name="Lui A."/>
            <person name="MacDonald P.J.P."/>
            <person name="Mehta T."/>
            <person name="Montmayeur A."/>
            <person name="Murphy C."/>
            <person name="Neiman D."/>
            <person name="Pearson M."/>
            <person name="Priest M."/>
            <person name="Roberts A."/>
            <person name="Saif S."/>
            <person name="Shea T."/>
            <person name="Shenoy N."/>
            <person name="Sisk P."/>
            <person name="Stolte C."/>
            <person name="Sykes S."/>
            <person name="Yandava C."/>
            <person name="Wortman J."/>
            <person name="Nusbaum C."/>
            <person name="Birren B."/>
        </authorList>
    </citation>
    <scope>NUCLEOTIDE SEQUENCE</scope>
    <source>
        <strain evidence="1">R3-111a-1</strain>
    </source>
</reference>
<gene>
    <name evidence="2" type="primary">20353307</name>
    <name evidence="1" type="ORF">GGTG_12849</name>
</gene>
<dbReference type="OrthoDB" id="2120038at2759"/>
<dbReference type="GeneID" id="20353307"/>
<dbReference type="EMBL" id="GL385404">
    <property type="protein sequence ID" value="EJT69229.1"/>
    <property type="molecule type" value="Genomic_DNA"/>
</dbReference>
<accession>J3PH69</accession>
<dbReference type="AlphaFoldDB" id="J3PH69"/>
<dbReference type="HOGENOM" id="CLU_095735_0_1_1"/>
<dbReference type="EnsemblFungi" id="EJT69229">
    <property type="protein sequence ID" value="EJT69229"/>
    <property type="gene ID" value="GGTG_12849"/>
</dbReference>
<evidence type="ECO:0000313" key="2">
    <source>
        <dbReference type="EnsemblFungi" id="EJT69229"/>
    </source>
</evidence>
<sequence length="171" mass="19128">MLSLRRGGASLARQSRALSLRQSRSYASGGHGHGHSHQVEESMGMAFYATFGAVPVSAALYYACQPGADGQPSSLTQAIGRLSDFRNDWETRNNWHTQAIEQAAHDKNLFYNVQRNTHVELKFPEIFQTGSPYNVPAGHYGNMDKVVAHYKQQHLEEEERKAKKLAAKQLE</sequence>
<reference evidence="2" key="4">
    <citation type="journal article" date="2015" name="G3 (Bethesda)">
        <title>Genome sequences of three phytopathogenic species of the Magnaporthaceae family of fungi.</title>
        <authorList>
            <person name="Okagaki L.H."/>
            <person name="Nunes C.C."/>
            <person name="Sailsbery J."/>
            <person name="Clay B."/>
            <person name="Brown D."/>
            <person name="John T."/>
            <person name="Oh Y."/>
            <person name="Young N."/>
            <person name="Fitzgerald M."/>
            <person name="Haas B.J."/>
            <person name="Zeng Q."/>
            <person name="Young S."/>
            <person name="Adiconis X."/>
            <person name="Fan L."/>
            <person name="Levin J.Z."/>
            <person name="Mitchell T.K."/>
            <person name="Okubara P.A."/>
            <person name="Farman M.L."/>
            <person name="Kohn L.M."/>
            <person name="Birren B."/>
            <person name="Ma L.-J."/>
            <person name="Dean R.A."/>
        </authorList>
    </citation>
    <scope>NUCLEOTIDE SEQUENCE</scope>
    <source>
        <strain evidence="2">R3-111a-1</strain>
    </source>
</reference>
<dbReference type="VEuPathDB" id="FungiDB:GGTG_12849"/>
<evidence type="ECO:0000313" key="1">
    <source>
        <dbReference type="EMBL" id="EJT69229.1"/>
    </source>
</evidence>
<reference evidence="3" key="1">
    <citation type="submission" date="2010-07" db="EMBL/GenBank/DDBJ databases">
        <title>The genome sequence of Gaeumannomyces graminis var. tritici strain R3-111a-1.</title>
        <authorList>
            <consortium name="The Broad Institute Genome Sequencing Platform"/>
            <person name="Ma L.-J."/>
            <person name="Dead R."/>
            <person name="Young S."/>
            <person name="Zeng Q."/>
            <person name="Koehrsen M."/>
            <person name="Alvarado L."/>
            <person name="Berlin A."/>
            <person name="Chapman S.B."/>
            <person name="Chen Z."/>
            <person name="Freedman E."/>
            <person name="Gellesch M."/>
            <person name="Goldberg J."/>
            <person name="Griggs A."/>
            <person name="Gujja S."/>
            <person name="Heilman E.R."/>
            <person name="Heiman D."/>
            <person name="Hepburn T."/>
            <person name="Howarth C."/>
            <person name="Jen D."/>
            <person name="Larson L."/>
            <person name="Mehta T."/>
            <person name="Neiman D."/>
            <person name="Pearson M."/>
            <person name="Roberts A."/>
            <person name="Saif S."/>
            <person name="Shea T."/>
            <person name="Shenoy N."/>
            <person name="Sisk P."/>
            <person name="Stolte C."/>
            <person name="Sykes S."/>
            <person name="Walk T."/>
            <person name="White J."/>
            <person name="Yandava C."/>
            <person name="Haas B."/>
            <person name="Nusbaum C."/>
            <person name="Birren B."/>
        </authorList>
    </citation>
    <scope>NUCLEOTIDE SEQUENCE [LARGE SCALE GENOMIC DNA]</scope>
    <source>
        <strain evidence="3">R3-111a-1</strain>
    </source>
</reference>
<dbReference type="eggNOG" id="ENOG502S7GA">
    <property type="taxonomic scope" value="Eukaryota"/>
</dbReference>
<keyword evidence="3" id="KW-1185">Reference proteome</keyword>
<dbReference type="InterPro" id="IPR034444">
    <property type="entry name" value="Nuo17.8"/>
</dbReference>
<dbReference type="Proteomes" id="UP000006039">
    <property type="component" value="Unassembled WGS sequence"/>
</dbReference>
<proteinExistence type="predicted"/>
<reference evidence="1" key="2">
    <citation type="submission" date="2010-07" db="EMBL/GenBank/DDBJ databases">
        <authorList>
            <consortium name="The Broad Institute Genome Sequencing Platform"/>
            <consortium name="Broad Institute Genome Sequencing Center for Infectious Disease"/>
            <person name="Ma L.-J."/>
            <person name="Dead R."/>
            <person name="Young S."/>
            <person name="Zeng Q."/>
            <person name="Koehrsen M."/>
            <person name="Alvarado L."/>
            <person name="Berlin A."/>
            <person name="Chapman S.B."/>
            <person name="Chen Z."/>
            <person name="Freedman E."/>
            <person name="Gellesch M."/>
            <person name="Goldberg J."/>
            <person name="Griggs A."/>
            <person name="Gujja S."/>
            <person name="Heilman E.R."/>
            <person name="Heiman D."/>
            <person name="Hepburn T."/>
            <person name="Howarth C."/>
            <person name="Jen D."/>
            <person name="Larson L."/>
            <person name="Mehta T."/>
            <person name="Neiman D."/>
            <person name="Pearson M."/>
            <person name="Roberts A."/>
            <person name="Saif S."/>
            <person name="Shea T."/>
            <person name="Shenoy N."/>
            <person name="Sisk P."/>
            <person name="Stolte C."/>
            <person name="Sykes S."/>
            <person name="Walk T."/>
            <person name="White J."/>
            <person name="Yandava C."/>
            <person name="Haas B."/>
            <person name="Nusbaum C."/>
            <person name="Birren B."/>
        </authorList>
    </citation>
    <scope>NUCLEOTIDE SEQUENCE</scope>
    <source>
        <strain evidence="1">R3-111a-1</strain>
    </source>
</reference>
<dbReference type="RefSeq" id="XP_009229014.1">
    <property type="nucleotide sequence ID" value="XM_009230750.1"/>
</dbReference>
<organism evidence="1">
    <name type="scientific">Gaeumannomyces tritici (strain R3-111a-1)</name>
    <name type="common">Wheat and barley take-all root rot fungus</name>
    <name type="synonym">Gaeumannomyces graminis var. tritici</name>
    <dbReference type="NCBI Taxonomy" id="644352"/>
    <lineage>
        <taxon>Eukaryota</taxon>
        <taxon>Fungi</taxon>
        <taxon>Dikarya</taxon>
        <taxon>Ascomycota</taxon>
        <taxon>Pezizomycotina</taxon>
        <taxon>Sordariomycetes</taxon>
        <taxon>Sordariomycetidae</taxon>
        <taxon>Magnaporthales</taxon>
        <taxon>Magnaporthaceae</taxon>
        <taxon>Gaeumannomyces</taxon>
    </lineage>
</organism>
<dbReference type="PANTHER" id="PTHR42100:SF1">
    <property type="entry name" value="OXIDOREDUCTASE 178 KDA SUBUNIT, PUTATIVE (AFU_ORTHOLOGUE AFUA_8G04320)-RELATED"/>
    <property type="match status" value="1"/>
</dbReference>
<dbReference type="GO" id="GO:0005739">
    <property type="term" value="C:mitochondrion"/>
    <property type="evidence" value="ECO:0007669"/>
    <property type="project" value="InterPro"/>
</dbReference>
<dbReference type="STRING" id="644352.J3PH69"/>
<dbReference type="PANTHER" id="PTHR42100">
    <property type="entry name" value="OXIDOREDUCTASE 178 KDA SUBUNIT, PUTATIVE (AFU_ORTHOLOGUE AFUA_8G04320)-RELATED"/>
    <property type="match status" value="1"/>
</dbReference>
<name>J3PH69_GAET3</name>
<evidence type="ECO:0000313" key="3">
    <source>
        <dbReference type="Proteomes" id="UP000006039"/>
    </source>
</evidence>
<evidence type="ECO:0008006" key="4">
    <source>
        <dbReference type="Google" id="ProtNLM"/>
    </source>
</evidence>